<feature type="domain" description="Laminin G" evidence="2">
    <location>
        <begin position="128"/>
        <end position="324"/>
    </location>
</feature>
<dbReference type="SMART" id="SM00282">
    <property type="entry name" value="LamG"/>
    <property type="match status" value="2"/>
</dbReference>
<accession>A0AA88N899</accession>
<feature type="domain" description="Laminin G" evidence="2">
    <location>
        <begin position="339"/>
        <end position="493"/>
    </location>
</feature>
<reference evidence="3" key="1">
    <citation type="submission" date="2023-07" db="EMBL/GenBank/DDBJ databases">
        <title>Chromosome-level Genome Assembly of Striped Snakehead (Channa striata).</title>
        <authorList>
            <person name="Liu H."/>
        </authorList>
    </citation>
    <scope>NUCLEOTIDE SEQUENCE</scope>
    <source>
        <strain evidence="3">Gz</strain>
        <tissue evidence="3">Muscle</tissue>
    </source>
</reference>
<evidence type="ECO:0000259" key="2">
    <source>
        <dbReference type="PROSITE" id="PS50025"/>
    </source>
</evidence>
<dbReference type="PROSITE" id="PS50025">
    <property type="entry name" value="LAM_G_DOMAIN"/>
    <property type="match status" value="2"/>
</dbReference>
<sequence length="493" mass="55293">MKNLETVQRNLNSTTNVSQEIQEVKQAADLANATATQVNEALRPIKEQLDQWQQTYRDTNVTTDDISKALMEANKTVHELATSIPTLLTKLDQLQNHSVQMPNISENINRIRQLIQQARNAASKVSVPLKFTGASAVQVRTPRNVADLAAYTSLKFYITLSPQSAQQDNNTQFVFYLGNNDSAKEYLAMALEGKRLRWYFNVGGKTADVQMPEDVSSNGEFNNVVLERTLQYGQMSMSSEATEGDQRVTKAYVEAEGDQGLLNFLTDDTVFYVGGYPSSFKPPAQLALPNFKGCIELDTLNEEVLSLYNFENIYSINTTVDKPCGRSKPVLTQAWVNDAAYFDGTGFAEVTFSDEADRIQRFEQEVRLLSHRGILLLLKNEDKFLCLAVLKGRLKVFYDFTGDLMEFEAKEPASPSLKVNDAEPKVLEIIILRSNPRVVVRNSRVNLYSQQFSDIPVFTGSYYLGGVPESKMPEKLKSLFPKQGSLKGCFRAL</sequence>
<dbReference type="PANTHER" id="PTHR15036:SF85">
    <property type="entry name" value="SP2353, ISOFORM A"/>
    <property type="match status" value="1"/>
</dbReference>
<dbReference type="CDD" id="cd00110">
    <property type="entry name" value="LamG"/>
    <property type="match status" value="2"/>
</dbReference>
<dbReference type="Gene3D" id="2.60.120.200">
    <property type="match status" value="2"/>
</dbReference>
<dbReference type="PANTHER" id="PTHR15036">
    <property type="entry name" value="PIKACHURIN-LIKE PROTEIN"/>
    <property type="match status" value="1"/>
</dbReference>
<dbReference type="SUPFAM" id="SSF58104">
    <property type="entry name" value="Methyl-accepting chemotaxis protein (MCP) signaling domain"/>
    <property type="match status" value="1"/>
</dbReference>
<dbReference type="GO" id="GO:0016020">
    <property type="term" value="C:membrane"/>
    <property type="evidence" value="ECO:0007669"/>
    <property type="project" value="UniProtKB-SubCell"/>
</dbReference>
<name>A0AA88N899_CHASR</name>
<dbReference type="InterPro" id="IPR013320">
    <property type="entry name" value="ConA-like_dom_sf"/>
</dbReference>
<comment type="caution">
    <text evidence="3">The sequence shown here is derived from an EMBL/GenBank/DDBJ whole genome shotgun (WGS) entry which is preliminary data.</text>
</comment>
<dbReference type="SUPFAM" id="SSF49899">
    <property type="entry name" value="Concanavalin A-like lectins/glucanases"/>
    <property type="match status" value="2"/>
</dbReference>
<comment type="caution">
    <text evidence="1">Lacks conserved residue(s) required for the propagation of feature annotation.</text>
</comment>
<dbReference type="Pfam" id="PF00054">
    <property type="entry name" value="Laminin_G_1"/>
    <property type="match status" value="1"/>
</dbReference>
<evidence type="ECO:0000256" key="1">
    <source>
        <dbReference type="PROSITE-ProRule" id="PRU00122"/>
    </source>
</evidence>
<evidence type="ECO:0000313" key="4">
    <source>
        <dbReference type="Proteomes" id="UP001187415"/>
    </source>
</evidence>
<dbReference type="GO" id="GO:0007155">
    <property type="term" value="P:cell adhesion"/>
    <property type="evidence" value="ECO:0007669"/>
    <property type="project" value="InterPro"/>
</dbReference>
<organism evidence="3 4">
    <name type="scientific">Channa striata</name>
    <name type="common">Snakehead murrel</name>
    <name type="synonym">Ophicephalus striatus</name>
    <dbReference type="NCBI Taxonomy" id="64152"/>
    <lineage>
        <taxon>Eukaryota</taxon>
        <taxon>Metazoa</taxon>
        <taxon>Chordata</taxon>
        <taxon>Craniata</taxon>
        <taxon>Vertebrata</taxon>
        <taxon>Euteleostomi</taxon>
        <taxon>Actinopterygii</taxon>
        <taxon>Neopterygii</taxon>
        <taxon>Teleostei</taxon>
        <taxon>Neoteleostei</taxon>
        <taxon>Acanthomorphata</taxon>
        <taxon>Anabantaria</taxon>
        <taxon>Anabantiformes</taxon>
        <taxon>Channoidei</taxon>
        <taxon>Channidae</taxon>
        <taxon>Channa</taxon>
    </lineage>
</organism>
<dbReference type="InterPro" id="IPR001791">
    <property type="entry name" value="Laminin_G"/>
</dbReference>
<dbReference type="Pfam" id="PF06009">
    <property type="entry name" value="Laminin_II"/>
    <property type="match status" value="1"/>
</dbReference>
<dbReference type="Proteomes" id="UP001187415">
    <property type="component" value="Unassembled WGS sequence"/>
</dbReference>
<dbReference type="InterPro" id="IPR050372">
    <property type="entry name" value="Neurexin-related_CASP"/>
</dbReference>
<dbReference type="AlphaFoldDB" id="A0AA88N899"/>
<keyword evidence="4" id="KW-1185">Reference proteome</keyword>
<dbReference type="EMBL" id="JAUPFM010000005">
    <property type="protein sequence ID" value="KAK2851977.1"/>
    <property type="molecule type" value="Genomic_DNA"/>
</dbReference>
<evidence type="ECO:0000313" key="3">
    <source>
        <dbReference type="EMBL" id="KAK2851977.1"/>
    </source>
</evidence>
<dbReference type="Gene3D" id="1.10.287.950">
    <property type="entry name" value="Methyl-accepting chemotaxis protein"/>
    <property type="match status" value="1"/>
</dbReference>
<dbReference type="Pfam" id="PF02210">
    <property type="entry name" value="Laminin_G_2"/>
    <property type="match status" value="1"/>
</dbReference>
<dbReference type="InterPro" id="IPR010307">
    <property type="entry name" value="Laminin_dom_II"/>
</dbReference>
<proteinExistence type="predicted"/>
<gene>
    <name evidence="3" type="ORF">Q5P01_008253</name>
</gene>
<protein>
    <recommendedName>
        <fullName evidence="2">Laminin G domain-containing protein</fullName>
    </recommendedName>
</protein>